<evidence type="ECO:0000313" key="2">
    <source>
        <dbReference type="EMBL" id="KAJ7628914.1"/>
    </source>
</evidence>
<keyword evidence="3" id="KW-1185">Reference proteome</keyword>
<feature type="compositionally biased region" description="Basic and acidic residues" evidence="1">
    <location>
        <begin position="58"/>
        <end position="70"/>
    </location>
</feature>
<dbReference type="Proteomes" id="UP001221142">
    <property type="component" value="Unassembled WGS sequence"/>
</dbReference>
<evidence type="ECO:0000313" key="3">
    <source>
        <dbReference type="Proteomes" id="UP001221142"/>
    </source>
</evidence>
<organism evidence="2 3">
    <name type="scientific">Roridomyces roridus</name>
    <dbReference type="NCBI Taxonomy" id="1738132"/>
    <lineage>
        <taxon>Eukaryota</taxon>
        <taxon>Fungi</taxon>
        <taxon>Dikarya</taxon>
        <taxon>Basidiomycota</taxon>
        <taxon>Agaricomycotina</taxon>
        <taxon>Agaricomycetes</taxon>
        <taxon>Agaricomycetidae</taxon>
        <taxon>Agaricales</taxon>
        <taxon>Marasmiineae</taxon>
        <taxon>Mycenaceae</taxon>
        <taxon>Roridomyces</taxon>
    </lineage>
</organism>
<sequence length="248" mass="27265">MGESKGEGWRASGSEEDVGGGAGVRDVEIGQNVRVRGRRGVGYSKDVRREGGAGMGMDLEREITDSQEGTKRRRRGQTRLGSPRGESLAGGLQIARDGRRRERGNWEIHTLNVDLRGSSQFGFKASPEWFENIDRAETGRTRGISSEDGIRLVVMARSSRRECQLIEDGCTSMEKVDGVDAQTVKTELGGRPGCGKRRECGDGGGAGRVTNDHMMHQQGHSRSSTRRWYTSTLATFYTNSKWEDGIVP</sequence>
<comment type="caution">
    <text evidence="2">The sequence shown here is derived from an EMBL/GenBank/DDBJ whole genome shotgun (WGS) entry which is preliminary data.</text>
</comment>
<feature type="region of interest" description="Disordered" evidence="1">
    <location>
        <begin position="198"/>
        <end position="223"/>
    </location>
</feature>
<dbReference type="EMBL" id="JARKIF010000010">
    <property type="protein sequence ID" value="KAJ7628914.1"/>
    <property type="molecule type" value="Genomic_DNA"/>
</dbReference>
<feature type="region of interest" description="Disordered" evidence="1">
    <location>
        <begin position="45"/>
        <end position="96"/>
    </location>
</feature>
<dbReference type="AlphaFoldDB" id="A0AAD7FMP7"/>
<evidence type="ECO:0000256" key="1">
    <source>
        <dbReference type="SAM" id="MobiDB-lite"/>
    </source>
</evidence>
<accession>A0AAD7FMP7</accession>
<proteinExistence type="predicted"/>
<feature type="region of interest" description="Disordered" evidence="1">
    <location>
        <begin position="1"/>
        <end position="31"/>
    </location>
</feature>
<protein>
    <submittedName>
        <fullName evidence="2">Uncharacterized protein</fullName>
    </submittedName>
</protein>
<reference evidence="2" key="1">
    <citation type="submission" date="2023-03" db="EMBL/GenBank/DDBJ databases">
        <title>Massive genome expansion in bonnet fungi (Mycena s.s.) driven by repeated elements and novel gene families across ecological guilds.</title>
        <authorList>
            <consortium name="Lawrence Berkeley National Laboratory"/>
            <person name="Harder C.B."/>
            <person name="Miyauchi S."/>
            <person name="Viragh M."/>
            <person name="Kuo A."/>
            <person name="Thoen E."/>
            <person name="Andreopoulos B."/>
            <person name="Lu D."/>
            <person name="Skrede I."/>
            <person name="Drula E."/>
            <person name="Henrissat B."/>
            <person name="Morin E."/>
            <person name="Kohler A."/>
            <person name="Barry K."/>
            <person name="LaButti K."/>
            <person name="Morin E."/>
            <person name="Salamov A."/>
            <person name="Lipzen A."/>
            <person name="Mereny Z."/>
            <person name="Hegedus B."/>
            <person name="Baldrian P."/>
            <person name="Stursova M."/>
            <person name="Weitz H."/>
            <person name="Taylor A."/>
            <person name="Grigoriev I.V."/>
            <person name="Nagy L.G."/>
            <person name="Martin F."/>
            <person name="Kauserud H."/>
        </authorList>
    </citation>
    <scope>NUCLEOTIDE SEQUENCE</scope>
    <source>
        <strain evidence="2">9284</strain>
    </source>
</reference>
<name>A0AAD7FMP7_9AGAR</name>
<gene>
    <name evidence="2" type="ORF">FB45DRAFT_1080334</name>
</gene>